<dbReference type="Pfam" id="PF07589">
    <property type="entry name" value="PEP-CTERM"/>
    <property type="match status" value="1"/>
</dbReference>
<evidence type="ECO:0000313" key="4">
    <source>
        <dbReference type="Proteomes" id="UP000076023"/>
    </source>
</evidence>
<dbReference type="STRING" id="690879.TSACC_21254"/>
<feature type="domain" description="Ice-binding protein C-terminal" evidence="2">
    <location>
        <begin position="760"/>
        <end position="783"/>
    </location>
</feature>
<evidence type="ECO:0000256" key="1">
    <source>
        <dbReference type="ARBA" id="ARBA00022729"/>
    </source>
</evidence>
<dbReference type="OrthoDB" id="179559at2"/>
<keyword evidence="4" id="KW-1185">Reference proteome</keyword>
<dbReference type="AlphaFoldDB" id="A0A146G634"/>
<name>A0A146G634_TERSA</name>
<dbReference type="EMBL" id="BDCO01000002">
    <property type="protein sequence ID" value="GAT32852.1"/>
    <property type="molecule type" value="Genomic_DNA"/>
</dbReference>
<dbReference type="SUPFAM" id="SSF51126">
    <property type="entry name" value="Pectin lyase-like"/>
    <property type="match status" value="1"/>
</dbReference>
<organism evidence="3 4">
    <name type="scientific">Terrimicrobium sacchariphilum</name>
    <dbReference type="NCBI Taxonomy" id="690879"/>
    <lineage>
        <taxon>Bacteria</taxon>
        <taxon>Pseudomonadati</taxon>
        <taxon>Verrucomicrobiota</taxon>
        <taxon>Terrimicrobiia</taxon>
        <taxon>Terrimicrobiales</taxon>
        <taxon>Terrimicrobiaceae</taxon>
        <taxon>Terrimicrobium</taxon>
    </lineage>
</organism>
<dbReference type="RefSeq" id="WP_075078657.1">
    <property type="nucleotide sequence ID" value="NZ_BDCO01000002.1"/>
</dbReference>
<comment type="caution">
    <text evidence="3">The sequence shown here is derived from an EMBL/GenBank/DDBJ whole genome shotgun (WGS) entry which is preliminary data.</text>
</comment>
<dbReference type="NCBIfam" id="TIGR02595">
    <property type="entry name" value="PEP_CTERM"/>
    <property type="match status" value="1"/>
</dbReference>
<evidence type="ECO:0000313" key="3">
    <source>
        <dbReference type="EMBL" id="GAT32852.1"/>
    </source>
</evidence>
<dbReference type="InterPro" id="IPR013425">
    <property type="entry name" value="Autotrns_rpt"/>
</dbReference>
<dbReference type="NCBIfam" id="TIGR02601">
    <property type="entry name" value="autotrns_rpt"/>
    <property type="match status" value="1"/>
</dbReference>
<dbReference type="InterPro" id="IPR013424">
    <property type="entry name" value="Ice-binding_C"/>
</dbReference>
<sequence length="789" mass="82047">MMINRWSGLLAAGVLAIGGGAARADFLFAPGSGFIEPTLNYGGSTTRYSEWRNFYSTSTVGNLPDYYAEFGGVKVGSVWQPTPRPVDDPDFPAQPSYYTSDRPNAFWNINNPTITQTNAATGYISSTGNFYGLNGAQSFRLDDNTAATDDPSGMPGYTAGTVVFQFQTDGQFVDLATIRLVYMDGGIEKWISAADLDRAEMLREYMPPEGASSDPSSAEGYESRFAIQWNLTGLGISDYSIVWDTESHTSLQQVSLDTSDQYVAAIPTSREWTGGSGSWSDGANWLDRSAGGTYGTGPVENGNVRFENTSAALVALASSKTVGEIVFTTANDLTLEADAGVALTANTGISTTAAATGVYSIKSDYVFGAVNLFDIAAGTVLIDGDVSGDYGFIKTGSGALALSGNNSFTGAIDIQAGSVRLTGSNTTTATVSVRGGELSLASGTALTTSGEVKVGFDSTFFDNPVPAALFIDGAYTLGRSIQVVANNSQVILGARNTGGQDAVYSGAVGLTSGAADVRLRTESATDRVRFTGAMTGGGTNRTMTIDGPGTVIFSGTAKNYNDATVVSSGTLVLETTIGAANGTGFGSFTVKNGAVFHITSTGRLNGFAGDIFTPQSVLTIEAGGKVKGAGVIARKVATTGTLSIIEASRSEGTLTMTSLDASQGVTFQFDLQQTVDPGIPLVAITGEFKGSVLDDGVRIAFSNLGSIEVGQAYTLFSYGSVSGLTLSDLFLVNTGLVLDQSFGTGGWKIENGEIQVQFAAVPEPSTLALLGMCGVMLLLFRRKIRSLAS</sequence>
<proteinExistence type="predicted"/>
<dbReference type="InterPro" id="IPR011050">
    <property type="entry name" value="Pectin_lyase_fold/virulence"/>
</dbReference>
<dbReference type="Proteomes" id="UP000076023">
    <property type="component" value="Unassembled WGS sequence"/>
</dbReference>
<dbReference type="InParanoid" id="A0A146G634"/>
<dbReference type="Pfam" id="PF12951">
    <property type="entry name" value="PATR"/>
    <property type="match status" value="2"/>
</dbReference>
<gene>
    <name evidence="3" type="ORF">TSACC_21254</name>
</gene>
<protein>
    <submittedName>
        <fullName evidence="3">PEP-CTERM protein-sorting domain-containing protein</fullName>
    </submittedName>
</protein>
<evidence type="ECO:0000259" key="2">
    <source>
        <dbReference type="Pfam" id="PF07589"/>
    </source>
</evidence>
<accession>A0A146G634</accession>
<keyword evidence="1" id="KW-0732">Signal</keyword>
<reference evidence="4" key="1">
    <citation type="journal article" date="2017" name="Genome Announc.">
        <title>Draft Genome Sequence of Terrimicrobium sacchariphilum NM-5T, a Facultative Anaerobic Soil Bacterium of the Class Spartobacteria.</title>
        <authorList>
            <person name="Qiu Y.L."/>
            <person name="Tourlousse D.M."/>
            <person name="Matsuura N."/>
            <person name="Ohashi A."/>
            <person name="Sekiguchi Y."/>
        </authorList>
    </citation>
    <scope>NUCLEOTIDE SEQUENCE [LARGE SCALE GENOMIC DNA]</scope>
    <source>
        <strain evidence="4">NM-5</strain>
    </source>
</reference>